<dbReference type="Proteomes" id="UP000680750">
    <property type="component" value="Chromosome"/>
</dbReference>
<evidence type="ECO:0000313" key="19">
    <source>
        <dbReference type="Proteomes" id="UP000680750"/>
    </source>
</evidence>
<comment type="catalytic activity">
    <reaction evidence="13">
        <text>[GlcNAc-(1-&gt;4)-Mur2Ac(oyl-L-Ala-gamma-D-Glu-L-Lys-D-Ala-D-Ala)](n)-di-trans,octa-cis-undecaprenyl diphosphate + beta-D-GlcNAc-(1-&gt;4)-Mur2Ac(oyl-L-Ala-gamma-D-Glu-L-Lys-D-Ala-D-Ala)-di-trans,octa-cis-undecaprenyl diphosphate = [GlcNAc-(1-&gt;4)-Mur2Ac(oyl-L-Ala-gamma-D-Glu-L-Lys-D-Ala-D-Ala)](n+1)-di-trans,octa-cis-undecaprenyl diphosphate + di-trans,octa-cis-undecaprenyl diphosphate + H(+)</text>
        <dbReference type="Rhea" id="RHEA:23708"/>
        <dbReference type="Rhea" id="RHEA-COMP:9602"/>
        <dbReference type="Rhea" id="RHEA-COMP:9603"/>
        <dbReference type="ChEBI" id="CHEBI:15378"/>
        <dbReference type="ChEBI" id="CHEBI:58405"/>
        <dbReference type="ChEBI" id="CHEBI:60033"/>
        <dbReference type="ChEBI" id="CHEBI:78435"/>
        <dbReference type="EC" id="2.4.99.28"/>
    </reaction>
</comment>
<accession>A0A810L812</accession>
<protein>
    <submittedName>
        <fullName evidence="18">Carboxypeptidase</fullName>
    </submittedName>
</protein>
<feature type="compositionally biased region" description="Low complexity" evidence="14">
    <location>
        <begin position="675"/>
        <end position="702"/>
    </location>
</feature>
<keyword evidence="10" id="KW-0511">Multifunctional enzyme</keyword>
<evidence type="ECO:0000256" key="14">
    <source>
        <dbReference type="SAM" id="MobiDB-lite"/>
    </source>
</evidence>
<dbReference type="AlphaFoldDB" id="A0A810L812"/>
<dbReference type="PANTHER" id="PTHR32282:SF33">
    <property type="entry name" value="PEPTIDOGLYCAN GLYCOSYLTRANSFERASE"/>
    <property type="match status" value="1"/>
</dbReference>
<keyword evidence="7" id="KW-0378">Hydrolase</keyword>
<feature type="compositionally biased region" description="Basic and acidic residues" evidence="14">
    <location>
        <begin position="710"/>
        <end position="719"/>
    </location>
</feature>
<feature type="compositionally biased region" description="Low complexity" evidence="14">
    <location>
        <begin position="615"/>
        <end position="624"/>
    </location>
</feature>
<evidence type="ECO:0000256" key="9">
    <source>
        <dbReference type="ARBA" id="ARBA00022984"/>
    </source>
</evidence>
<feature type="compositionally biased region" description="Basic residues" evidence="14">
    <location>
        <begin position="625"/>
        <end position="634"/>
    </location>
</feature>
<dbReference type="GO" id="GO:0009252">
    <property type="term" value="P:peptidoglycan biosynthetic process"/>
    <property type="evidence" value="ECO:0007669"/>
    <property type="project" value="UniProtKB-KW"/>
</dbReference>
<evidence type="ECO:0000256" key="1">
    <source>
        <dbReference type="ARBA" id="ARBA00007090"/>
    </source>
</evidence>
<evidence type="ECO:0000256" key="15">
    <source>
        <dbReference type="SAM" id="Phobius"/>
    </source>
</evidence>
<dbReference type="InterPro" id="IPR001264">
    <property type="entry name" value="Glyco_trans_51"/>
</dbReference>
<dbReference type="GO" id="GO:0030288">
    <property type="term" value="C:outer membrane-bounded periplasmic space"/>
    <property type="evidence" value="ECO:0007669"/>
    <property type="project" value="TreeGrafter"/>
</dbReference>
<dbReference type="InterPro" id="IPR023346">
    <property type="entry name" value="Lysozyme-like_dom_sf"/>
</dbReference>
<dbReference type="GO" id="GO:0006508">
    <property type="term" value="P:proteolysis"/>
    <property type="evidence" value="ECO:0007669"/>
    <property type="project" value="UniProtKB-KW"/>
</dbReference>
<dbReference type="Pfam" id="PF00912">
    <property type="entry name" value="Transgly"/>
    <property type="match status" value="1"/>
</dbReference>
<dbReference type="InterPro" id="IPR036950">
    <property type="entry name" value="PBP_transglycosylase"/>
</dbReference>
<comment type="similarity">
    <text evidence="2">In the N-terminal section; belongs to the glycosyltransferase 51 family.</text>
</comment>
<evidence type="ECO:0000256" key="10">
    <source>
        <dbReference type="ARBA" id="ARBA00023268"/>
    </source>
</evidence>
<dbReference type="PANTHER" id="PTHR32282">
    <property type="entry name" value="BINDING PROTEIN TRANSPEPTIDASE, PUTATIVE-RELATED"/>
    <property type="match status" value="1"/>
</dbReference>
<feature type="region of interest" description="Disordered" evidence="14">
    <location>
        <begin position="599"/>
        <end position="719"/>
    </location>
</feature>
<evidence type="ECO:0000259" key="17">
    <source>
        <dbReference type="Pfam" id="PF00912"/>
    </source>
</evidence>
<evidence type="ECO:0000256" key="3">
    <source>
        <dbReference type="ARBA" id="ARBA00022645"/>
    </source>
</evidence>
<proteinExistence type="inferred from homology"/>
<dbReference type="RefSeq" id="WP_212804734.1">
    <property type="nucleotide sequence ID" value="NZ_AP023354.1"/>
</dbReference>
<evidence type="ECO:0000256" key="5">
    <source>
        <dbReference type="ARBA" id="ARBA00022676"/>
    </source>
</evidence>
<evidence type="ECO:0000256" key="2">
    <source>
        <dbReference type="ARBA" id="ARBA00007739"/>
    </source>
</evidence>
<dbReference type="Pfam" id="PF00905">
    <property type="entry name" value="Transpeptidase"/>
    <property type="match status" value="1"/>
</dbReference>
<reference evidence="18" key="1">
    <citation type="submission" date="2020-08" db="EMBL/GenBank/DDBJ databases">
        <title>Whole genome shotgun sequence of Actinocatenispora sera NBRC 101916.</title>
        <authorList>
            <person name="Komaki H."/>
            <person name="Tamura T."/>
        </authorList>
    </citation>
    <scope>NUCLEOTIDE SEQUENCE</scope>
    <source>
        <strain evidence="18">NBRC 101916</strain>
    </source>
</reference>
<feature type="transmembrane region" description="Helical" evidence="15">
    <location>
        <begin position="12"/>
        <end position="33"/>
    </location>
</feature>
<evidence type="ECO:0000256" key="6">
    <source>
        <dbReference type="ARBA" id="ARBA00022679"/>
    </source>
</evidence>
<evidence type="ECO:0000256" key="8">
    <source>
        <dbReference type="ARBA" id="ARBA00022960"/>
    </source>
</evidence>
<keyword evidence="8" id="KW-0133">Cell shape</keyword>
<dbReference type="GO" id="GO:0008955">
    <property type="term" value="F:peptidoglycan glycosyltransferase activity"/>
    <property type="evidence" value="ECO:0007669"/>
    <property type="project" value="UniProtKB-EC"/>
</dbReference>
<evidence type="ECO:0000256" key="7">
    <source>
        <dbReference type="ARBA" id="ARBA00022801"/>
    </source>
</evidence>
<name>A0A810L812_9ACTN</name>
<keyword evidence="15" id="KW-1133">Transmembrane helix</keyword>
<dbReference type="GO" id="GO:0008360">
    <property type="term" value="P:regulation of cell shape"/>
    <property type="evidence" value="ECO:0007669"/>
    <property type="project" value="UniProtKB-KW"/>
</dbReference>
<keyword evidence="15" id="KW-0812">Transmembrane</keyword>
<keyword evidence="19" id="KW-1185">Reference proteome</keyword>
<evidence type="ECO:0000256" key="13">
    <source>
        <dbReference type="ARBA" id="ARBA00049902"/>
    </source>
</evidence>
<evidence type="ECO:0000313" key="18">
    <source>
        <dbReference type="EMBL" id="BCJ31377.1"/>
    </source>
</evidence>
<dbReference type="EMBL" id="AP023354">
    <property type="protein sequence ID" value="BCJ31377.1"/>
    <property type="molecule type" value="Genomic_DNA"/>
</dbReference>
<dbReference type="InterPro" id="IPR001460">
    <property type="entry name" value="PCN-bd_Tpept"/>
</dbReference>
<dbReference type="GO" id="GO:0009002">
    <property type="term" value="F:serine-type D-Ala-D-Ala carboxypeptidase activity"/>
    <property type="evidence" value="ECO:0007669"/>
    <property type="project" value="UniProtKB-EC"/>
</dbReference>
<dbReference type="SUPFAM" id="SSF53955">
    <property type="entry name" value="Lysozyme-like"/>
    <property type="match status" value="1"/>
</dbReference>
<keyword evidence="6" id="KW-0808">Transferase</keyword>
<dbReference type="Gene3D" id="1.10.3810.10">
    <property type="entry name" value="Biosynthetic peptidoglycan transglycosylase-like"/>
    <property type="match status" value="1"/>
</dbReference>
<dbReference type="InterPro" id="IPR012338">
    <property type="entry name" value="Beta-lactam/transpept-like"/>
</dbReference>
<dbReference type="Gene3D" id="3.40.710.10">
    <property type="entry name" value="DD-peptidase/beta-lactamase superfamily"/>
    <property type="match status" value="1"/>
</dbReference>
<dbReference type="SUPFAM" id="SSF56601">
    <property type="entry name" value="beta-lactamase/transpeptidase-like"/>
    <property type="match status" value="1"/>
</dbReference>
<keyword evidence="11" id="KW-0961">Cell wall biogenesis/degradation</keyword>
<evidence type="ECO:0000256" key="12">
    <source>
        <dbReference type="ARBA" id="ARBA00034000"/>
    </source>
</evidence>
<dbReference type="GO" id="GO:0071555">
    <property type="term" value="P:cell wall organization"/>
    <property type="evidence" value="ECO:0007669"/>
    <property type="project" value="UniProtKB-KW"/>
</dbReference>
<keyword evidence="9" id="KW-0573">Peptidoglycan synthesis</keyword>
<evidence type="ECO:0000259" key="16">
    <source>
        <dbReference type="Pfam" id="PF00905"/>
    </source>
</evidence>
<dbReference type="FunFam" id="1.10.3810.10:FF:000001">
    <property type="entry name" value="Penicillin-binding protein 1A"/>
    <property type="match status" value="1"/>
</dbReference>
<keyword evidence="15" id="KW-0472">Membrane</keyword>
<dbReference type="KEGG" id="aser:Asera_54850"/>
<keyword evidence="4" id="KW-0645">Protease</keyword>
<organism evidence="18 19">
    <name type="scientific">Actinocatenispora sera</name>
    <dbReference type="NCBI Taxonomy" id="390989"/>
    <lineage>
        <taxon>Bacteria</taxon>
        <taxon>Bacillati</taxon>
        <taxon>Actinomycetota</taxon>
        <taxon>Actinomycetes</taxon>
        <taxon>Micromonosporales</taxon>
        <taxon>Micromonosporaceae</taxon>
        <taxon>Actinocatenispora</taxon>
    </lineage>
</organism>
<sequence>MRRQNSLLGDLASLLVCGVLAGIVVALLAFPGFGISGLAVKSGTGVFTNESDQLKIPPPPQNSYLYANDGKTLITTFYSDNRTPTTIDHVPTVMQRAIVAAEDTRFYRHHGVDPRGVMRALLANRSAGQVSEGASTLTMQYVRNVRIYSAKTPQELHAATEQSMARKIQEMRYALALERKLSKKQIMQGYLNIVYFGHQAYGIVAASKVYFDTTPDKLTLPQAALLAGVVKSPDAFDPESGPAGRKAALVRRSYVLDSMAKLHYISKAEAKRAKAAPIGLRPSSTPNGCTEVPSKHRDWGFFCDWFVQWWDQQKQFGATSAARENTLRTGGYKIVTSMDPKVQASARKASLAVYSKTNTKALPIAAIEPHTGRVVAMSVNRDYSLKKNPAGMKNRPNTVDQLIAGGGDVNGYQTGSTFKMFTMLAALESGLPLDTGFHAPSPLRTNYIAGNGYYSPVNDNPKWMDGYRTMWDGYGRSVNTYFVWLEQKIGAEKAVNMAKRLGIKFRAHSDAVYASKGRSNGWGAFTLGVAQTTPLDLANAYATVAAEGIYCKELPVKSIVDARGHASDAAKPQCHRAVSKDVARAATDAARCPVGQQGFYHKCNGGTAPRSGRCSAPGRSAARPVARRPTRRSRSSGSPRRSPRPPPPARPTIRGTRSAPASPARWTSPSRRRCSPTCPASRSAASTSPRTTSRTADPGAARRGQRRASRRPDDVGAGV</sequence>
<evidence type="ECO:0000256" key="4">
    <source>
        <dbReference type="ARBA" id="ARBA00022670"/>
    </source>
</evidence>
<keyword evidence="5" id="KW-0328">Glycosyltransferase</keyword>
<gene>
    <name evidence="18" type="primary">pbp</name>
    <name evidence="18" type="ORF">Asera_54850</name>
</gene>
<dbReference type="GO" id="GO:0008658">
    <property type="term" value="F:penicillin binding"/>
    <property type="evidence" value="ECO:0007669"/>
    <property type="project" value="InterPro"/>
</dbReference>
<feature type="domain" description="Glycosyl transferase family 51" evidence="17">
    <location>
        <begin position="73"/>
        <end position="259"/>
    </location>
</feature>
<feature type="domain" description="Penicillin-binding protein transpeptidase" evidence="16">
    <location>
        <begin position="366"/>
        <end position="587"/>
    </location>
</feature>
<evidence type="ECO:0000256" key="11">
    <source>
        <dbReference type="ARBA" id="ARBA00023316"/>
    </source>
</evidence>
<comment type="catalytic activity">
    <reaction evidence="12">
        <text>Preferential cleavage: (Ac)2-L-Lys-D-Ala-|-D-Ala. Also transpeptidation of peptidyl-alanyl moieties that are N-acyl substituents of D-alanine.</text>
        <dbReference type="EC" id="3.4.16.4"/>
    </reaction>
</comment>
<dbReference type="InterPro" id="IPR050396">
    <property type="entry name" value="Glycosyltr_51/Transpeptidase"/>
</dbReference>
<comment type="similarity">
    <text evidence="1">In the C-terminal section; belongs to the transpeptidase family.</text>
</comment>
<keyword evidence="3 18" id="KW-0121">Carboxypeptidase</keyword>